<protein>
    <submittedName>
        <fullName evidence="7">FAD-binding oxidoreductase</fullName>
    </submittedName>
</protein>
<dbReference type="Proteomes" id="UP001370348">
    <property type="component" value="Chromosome"/>
</dbReference>
<evidence type="ECO:0000259" key="6">
    <source>
        <dbReference type="PROSITE" id="PS51387"/>
    </source>
</evidence>
<evidence type="ECO:0000313" key="7">
    <source>
        <dbReference type="EMBL" id="WXB17708.1"/>
    </source>
</evidence>
<dbReference type="InterPro" id="IPR016164">
    <property type="entry name" value="FAD-linked_Oxase-like_C"/>
</dbReference>
<dbReference type="PANTHER" id="PTHR13878">
    <property type="entry name" value="GULONOLACTONE OXIDASE"/>
    <property type="match status" value="1"/>
</dbReference>
<feature type="domain" description="FAD-binding PCMH-type" evidence="6">
    <location>
        <begin position="95"/>
        <end position="266"/>
    </location>
</feature>
<evidence type="ECO:0000256" key="3">
    <source>
        <dbReference type="ARBA" id="ARBA00022827"/>
    </source>
</evidence>
<dbReference type="Gene3D" id="3.30.43.10">
    <property type="entry name" value="Uridine Diphospho-n-acetylenolpyruvylglucosamine Reductase, domain 2"/>
    <property type="match status" value="1"/>
</dbReference>
<dbReference type="Gene3D" id="3.30.465.10">
    <property type="match status" value="1"/>
</dbReference>
<evidence type="ECO:0000256" key="4">
    <source>
        <dbReference type="ARBA" id="ARBA00023002"/>
    </source>
</evidence>
<keyword evidence="4" id="KW-0560">Oxidoreductase</keyword>
<keyword evidence="3" id="KW-0274">FAD</keyword>
<reference evidence="7 8" key="1">
    <citation type="submission" date="2021-12" db="EMBL/GenBank/DDBJ databases">
        <title>Discovery of the Pendulisporaceae a myxobacterial family with distinct sporulation behavior and unique specialized metabolism.</title>
        <authorList>
            <person name="Garcia R."/>
            <person name="Popoff A."/>
            <person name="Bader C.D."/>
            <person name="Loehr J."/>
            <person name="Walesch S."/>
            <person name="Walt C."/>
            <person name="Boldt J."/>
            <person name="Bunk B."/>
            <person name="Haeckl F.J.F.P.J."/>
            <person name="Gunesch A.P."/>
            <person name="Birkelbach J."/>
            <person name="Nuebel U."/>
            <person name="Pietschmann T."/>
            <person name="Bach T."/>
            <person name="Mueller R."/>
        </authorList>
    </citation>
    <scope>NUCLEOTIDE SEQUENCE [LARGE SCALE GENOMIC DNA]</scope>
    <source>
        <strain evidence="7 8">MSr11954</strain>
    </source>
</reference>
<gene>
    <name evidence="7" type="ORF">LZC94_10645</name>
</gene>
<dbReference type="InterPro" id="IPR006094">
    <property type="entry name" value="Oxid_FAD_bind_N"/>
</dbReference>
<keyword evidence="8" id="KW-1185">Reference proteome</keyword>
<evidence type="ECO:0000256" key="1">
    <source>
        <dbReference type="ARBA" id="ARBA00005466"/>
    </source>
</evidence>
<dbReference type="InterPro" id="IPR016167">
    <property type="entry name" value="FAD-bd_PCMH_sub1"/>
</dbReference>
<evidence type="ECO:0000256" key="2">
    <source>
        <dbReference type="ARBA" id="ARBA00022630"/>
    </source>
</evidence>
<feature type="region of interest" description="Disordered" evidence="5">
    <location>
        <begin position="52"/>
        <end position="91"/>
    </location>
</feature>
<dbReference type="EMBL" id="CP089984">
    <property type="protein sequence ID" value="WXB17708.1"/>
    <property type="molecule type" value="Genomic_DNA"/>
</dbReference>
<comment type="similarity">
    <text evidence="1">Belongs to the oxygen-dependent FAD-linked oxidoreductase family.</text>
</comment>
<dbReference type="InterPro" id="IPR036318">
    <property type="entry name" value="FAD-bd_PCMH-like_sf"/>
</dbReference>
<name>A0ABZ2M396_9BACT</name>
<dbReference type="SUPFAM" id="SSF55103">
    <property type="entry name" value="FAD-linked oxidases, C-terminal domain"/>
    <property type="match status" value="1"/>
</dbReference>
<evidence type="ECO:0000313" key="8">
    <source>
        <dbReference type="Proteomes" id="UP001370348"/>
    </source>
</evidence>
<feature type="compositionally biased region" description="Basic and acidic residues" evidence="5">
    <location>
        <begin position="59"/>
        <end position="68"/>
    </location>
</feature>
<sequence>MTVQSELARPAPEIPRSSRVAYAVGVAQFFAWYAARASSELQYRGEVGNPGYDAEPLADDGRSARDALRGSTAPAFAPAPQRTSARVTDHGRLSTSSDAYDAVEPADLHALRAAVAWANEHRVPVRIRGNGHSMNGASVPRANELYVSTKACRHYRFEEEETITVGSGAAIWDVRATVEAHGFELLVYNDGNAAASTVGGFLSAGGFGVGSARHGGFWETVKEVTMVTGDGRIRRFSRCHEEFQWLFGSMGQLGIAFEVKLRIRSNPRLPPRPYPMGKEGVVAESPTDDTRINWYTLFVPEADWIDAGKRIIAIGAKHRRAWRPRWPYVYSIVFRRFNPPLIHPAQESLKAVGIWGKPHAKGFDLEAMRAIEQEVTELALSNPRYRRYIQAELLPKDFDYRRYFGDAIYQRFMDVKKSLDPKGLMVPGVL</sequence>
<proteinExistence type="inferred from homology"/>
<dbReference type="Pfam" id="PF01565">
    <property type="entry name" value="FAD_binding_4"/>
    <property type="match status" value="1"/>
</dbReference>
<dbReference type="SUPFAM" id="SSF56176">
    <property type="entry name" value="FAD-binding/transporter-associated domain-like"/>
    <property type="match status" value="1"/>
</dbReference>
<dbReference type="InterPro" id="IPR016166">
    <property type="entry name" value="FAD-bd_PCMH"/>
</dbReference>
<dbReference type="PROSITE" id="PS51387">
    <property type="entry name" value="FAD_PCMH"/>
    <property type="match status" value="1"/>
</dbReference>
<evidence type="ECO:0000256" key="5">
    <source>
        <dbReference type="SAM" id="MobiDB-lite"/>
    </source>
</evidence>
<dbReference type="PANTHER" id="PTHR13878:SF53">
    <property type="entry name" value="CYTOKININ DEHYDROGENASE 6"/>
    <property type="match status" value="1"/>
</dbReference>
<keyword evidence="2" id="KW-0285">Flavoprotein</keyword>
<organism evidence="7 8">
    <name type="scientific">Pendulispora albinea</name>
    <dbReference type="NCBI Taxonomy" id="2741071"/>
    <lineage>
        <taxon>Bacteria</taxon>
        <taxon>Pseudomonadati</taxon>
        <taxon>Myxococcota</taxon>
        <taxon>Myxococcia</taxon>
        <taxon>Myxococcales</taxon>
        <taxon>Sorangiineae</taxon>
        <taxon>Pendulisporaceae</taxon>
        <taxon>Pendulispora</taxon>
    </lineage>
</organism>
<accession>A0ABZ2M396</accession>
<dbReference type="InterPro" id="IPR016169">
    <property type="entry name" value="FAD-bd_PCMH_sub2"/>
</dbReference>
<dbReference type="RefSeq" id="WP_394827349.1">
    <property type="nucleotide sequence ID" value="NZ_CP089984.1"/>
</dbReference>
<dbReference type="InterPro" id="IPR050432">
    <property type="entry name" value="FAD-linked_Oxidoreductases_BP"/>
</dbReference>